<gene>
    <name evidence="4" type="ORF">ITX44_08660</name>
</gene>
<dbReference type="Pfam" id="PF04203">
    <property type="entry name" value="Sortase"/>
    <property type="match status" value="1"/>
</dbReference>
<sequence length="309" mass="32636">MAVLSPSREAAGPPPEPGEPAKEPEGGRRPADWRFVAPGAALTVLAALMLGFVINLTVLGHIEHARAQQTGYAKLRSELAQGVAPIGRFDDQGKQVPAGDPVAVLHIKTIGLREVVFQGTTSGVLMSGPGHRRDTPMPGQPGTSIIMGRQWGYGSPFNHIDELKTGDNITVTTGQGQQQYKVTGVRRAGDPAPALPGTGQGRLILMTATGGLYTPHGVLRVDAELVSQVQPGPVAGGGLTSAEQPLNGDQAAWLPILLWLQGLLLAVVLITWAFRRWGRWQTWICGLPVLAAIVIALSGEATRLLPNLL</sequence>
<dbReference type="Proteomes" id="UP000749040">
    <property type="component" value="Unassembled WGS sequence"/>
</dbReference>
<protein>
    <submittedName>
        <fullName evidence="4">Class E sortase</fullName>
    </submittedName>
</protein>
<keyword evidence="5" id="KW-1185">Reference proteome</keyword>
<keyword evidence="1" id="KW-0378">Hydrolase</keyword>
<dbReference type="SUPFAM" id="SSF63817">
    <property type="entry name" value="Sortase"/>
    <property type="match status" value="1"/>
</dbReference>
<keyword evidence="3" id="KW-0472">Membrane</keyword>
<organism evidence="4 5">
    <name type="scientific">Actinacidiphila acididurans</name>
    <dbReference type="NCBI Taxonomy" id="2784346"/>
    <lineage>
        <taxon>Bacteria</taxon>
        <taxon>Bacillati</taxon>
        <taxon>Actinomycetota</taxon>
        <taxon>Actinomycetes</taxon>
        <taxon>Kitasatosporales</taxon>
        <taxon>Streptomycetaceae</taxon>
        <taxon>Actinacidiphila</taxon>
    </lineage>
</organism>
<dbReference type="CDD" id="cd05830">
    <property type="entry name" value="Sortase_E"/>
    <property type="match status" value="1"/>
</dbReference>
<feature type="transmembrane region" description="Helical" evidence="3">
    <location>
        <begin position="280"/>
        <end position="299"/>
    </location>
</feature>
<accession>A0ABS2TP57</accession>
<evidence type="ECO:0000256" key="1">
    <source>
        <dbReference type="ARBA" id="ARBA00022801"/>
    </source>
</evidence>
<name>A0ABS2TP57_9ACTN</name>
<keyword evidence="3" id="KW-0812">Transmembrane</keyword>
<dbReference type="Gene3D" id="2.40.260.10">
    <property type="entry name" value="Sortase"/>
    <property type="match status" value="1"/>
</dbReference>
<comment type="caution">
    <text evidence="4">The sequence shown here is derived from an EMBL/GenBank/DDBJ whole genome shotgun (WGS) entry which is preliminary data.</text>
</comment>
<evidence type="ECO:0000256" key="3">
    <source>
        <dbReference type="SAM" id="Phobius"/>
    </source>
</evidence>
<proteinExistence type="predicted"/>
<dbReference type="InterPro" id="IPR023365">
    <property type="entry name" value="Sortase_dom-sf"/>
</dbReference>
<feature type="transmembrane region" description="Helical" evidence="3">
    <location>
        <begin position="35"/>
        <end position="59"/>
    </location>
</feature>
<evidence type="ECO:0000313" key="5">
    <source>
        <dbReference type="Proteomes" id="UP000749040"/>
    </source>
</evidence>
<feature type="compositionally biased region" description="Basic and acidic residues" evidence="2">
    <location>
        <begin position="19"/>
        <end position="30"/>
    </location>
</feature>
<dbReference type="InterPro" id="IPR042003">
    <property type="entry name" value="Sortase_E"/>
</dbReference>
<keyword evidence="3" id="KW-1133">Transmembrane helix</keyword>
<dbReference type="RefSeq" id="WP_205356486.1">
    <property type="nucleotide sequence ID" value="NZ_JADKYB010000004.1"/>
</dbReference>
<dbReference type="InterPro" id="IPR005754">
    <property type="entry name" value="Sortase"/>
</dbReference>
<feature type="transmembrane region" description="Helical" evidence="3">
    <location>
        <begin position="251"/>
        <end position="274"/>
    </location>
</feature>
<feature type="region of interest" description="Disordered" evidence="2">
    <location>
        <begin position="1"/>
        <end position="30"/>
    </location>
</feature>
<dbReference type="EMBL" id="JADKYB010000004">
    <property type="protein sequence ID" value="MBM9504607.1"/>
    <property type="molecule type" value="Genomic_DNA"/>
</dbReference>
<evidence type="ECO:0000256" key="2">
    <source>
        <dbReference type="SAM" id="MobiDB-lite"/>
    </source>
</evidence>
<evidence type="ECO:0000313" key="4">
    <source>
        <dbReference type="EMBL" id="MBM9504607.1"/>
    </source>
</evidence>
<reference evidence="4 5" key="1">
    <citation type="submission" date="2021-01" db="EMBL/GenBank/DDBJ databases">
        <title>Streptomyces acididurans sp. nov., isolated from a peat swamp forest soil.</title>
        <authorList>
            <person name="Chantavorakit T."/>
            <person name="Duangmal K."/>
        </authorList>
    </citation>
    <scope>NUCLEOTIDE SEQUENCE [LARGE SCALE GENOMIC DNA]</scope>
    <source>
        <strain evidence="4 5">KK5PA1</strain>
    </source>
</reference>